<dbReference type="PANTHER" id="PTHR14097">
    <property type="entry name" value="OXIDOREDUCTASE HTATIP2"/>
    <property type="match status" value="1"/>
</dbReference>
<accession>A0A1T5BUT9</accession>
<evidence type="ECO:0000313" key="1">
    <source>
        <dbReference type="EMBL" id="SKB50753.1"/>
    </source>
</evidence>
<reference evidence="2" key="1">
    <citation type="submission" date="2017-02" db="EMBL/GenBank/DDBJ databases">
        <authorList>
            <person name="Varghese N."/>
            <person name="Submissions S."/>
        </authorList>
    </citation>
    <scope>NUCLEOTIDE SEQUENCE [LARGE SCALE GENOMIC DNA]</scope>
    <source>
        <strain evidence="2">R11H</strain>
    </source>
</reference>
<dbReference type="OrthoDB" id="9798632at2"/>
<sequence>MREDHPKILLVGATGLVGRSFVHEAGELSLTILARRDPGDLPDRHLRLVAPGERWADMIAGEQPEVLVSCLGTTIRAAGSQPAFRAVDHDLILSAARGAREGGAARMIVVSSVGASARSRNFYLRTKGETEDGLRALGFDRLDMIRPGLLTGKRPGPARLGEGIAIAAAPLFDALLVGSLRRYRSIPAEIVAKAIVTLASRRESGSYVHENDAIRALAD</sequence>
<dbReference type="Gene3D" id="3.40.50.720">
    <property type="entry name" value="NAD(P)-binding Rossmann-like Domain"/>
    <property type="match status" value="1"/>
</dbReference>
<keyword evidence="2" id="KW-1185">Reference proteome</keyword>
<dbReference type="SUPFAM" id="SSF51735">
    <property type="entry name" value="NAD(P)-binding Rossmann-fold domains"/>
    <property type="match status" value="1"/>
</dbReference>
<dbReference type="PANTHER" id="PTHR14097:SF7">
    <property type="entry name" value="OXIDOREDUCTASE HTATIP2"/>
    <property type="match status" value="1"/>
</dbReference>
<protein>
    <submittedName>
        <fullName evidence="1">Uncharacterized conserved protein YbjT, contains NAD(P)-binding and DUF2867 domains</fullName>
    </submittedName>
</protein>
<organism evidence="1 2">
    <name type="scientific">Sphingopyxis flava</name>
    <dbReference type="NCBI Taxonomy" id="1507287"/>
    <lineage>
        <taxon>Bacteria</taxon>
        <taxon>Pseudomonadati</taxon>
        <taxon>Pseudomonadota</taxon>
        <taxon>Alphaproteobacteria</taxon>
        <taxon>Sphingomonadales</taxon>
        <taxon>Sphingomonadaceae</taxon>
        <taxon>Sphingopyxis</taxon>
    </lineage>
</organism>
<dbReference type="RefSeq" id="WP_079638143.1">
    <property type="nucleotide sequence ID" value="NZ_FUYP01000007.1"/>
</dbReference>
<evidence type="ECO:0000313" key="2">
    <source>
        <dbReference type="Proteomes" id="UP000190044"/>
    </source>
</evidence>
<name>A0A1T5BUT9_9SPHN</name>
<dbReference type="Proteomes" id="UP000190044">
    <property type="component" value="Unassembled WGS sequence"/>
</dbReference>
<gene>
    <name evidence="1" type="ORF">SAMN06295937_1007139</name>
</gene>
<dbReference type="InterPro" id="IPR036291">
    <property type="entry name" value="NAD(P)-bd_dom_sf"/>
</dbReference>
<proteinExistence type="predicted"/>
<dbReference type="AlphaFoldDB" id="A0A1T5BUT9"/>
<dbReference type="EMBL" id="FUYP01000007">
    <property type="protein sequence ID" value="SKB50753.1"/>
    <property type="molecule type" value="Genomic_DNA"/>
</dbReference>